<dbReference type="EMBL" id="BMPF01000001">
    <property type="protein sequence ID" value="GGL24882.1"/>
    <property type="molecule type" value="Genomic_DNA"/>
</dbReference>
<reference evidence="1 2" key="1">
    <citation type="journal article" date="2019" name="Int. J. Syst. Evol. Microbiol.">
        <title>The Global Catalogue of Microorganisms (GCM) 10K type strain sequencing project: providing services to taxonomists for standard genome sequencing and annotation.</title>
        <authorList>
            <consortium name="The Broad Institute Genomics Platform"/>
            <consortium name="The Broad Institute Genome Sequencing Center for Infectious Disease"/>
            <person name="Wu L."/>
            <person name="Ma J."/>
        </authorList>
    </citation>
    <scope>NUCLEOTIDE SEQUENCE [LARGE SCALE GENOMIC DNA]</scope>
    <source>
        <strain evidence="1 2">JCM 19585</strain>
    </source>
</reference>
<dbReference type="Proteomes" id="UP000628840">
    <property type="component" value="Unassembled WGS sequence"/>
</dbReference>
<evidence type="ECO:0008006" key="3">
    <source>
        <dbReference type="Google" id="ProtNLM"/>
    </source>
</evidence>
<proteinExistence type="predicted"/>
<keyword evidence="2" id="KW-1185">Reference proteome</keyword>
<evidence type="ECO:0000313" key="2">
    <source>
        <dbReference type="Proteomes" id="UP000628840"/>
    </source>
</evidence>
<dbReference type="SUPFAM" id="SSF54909">
    <property type="entry name" value="Dimeric alpha+beta barrel"/>
    <property type="match status" value="1"/>
</dbReference>
<accession>A0A830F9Q8</accession>
<dbReference type="InterPro" id="IPR011008">
    <property type="entry name" value="Dimeric_a/b-barrel"/>
</dbReference>
<organism evidence="1 2">
    <name type="scientific">Halarchaeum grantii</name>
    <dbReference type="NCBI Taxonomy" id="1193105"/>
    <lineage>
        <taxon>Archaea</taxon>
        <taxon>Methanobacteriati</taxon>
        <taxon>Methanobacteriota</taxon>
        <taxon>Stenosarchaea group</taxon>
        <taxon>Halobacteria</taxon>
        <taxon>Halobacteriales</taxon>
        <taxon>Halobacteriaceae</taxon>
    </lineage>
</organism>
<sequence>MIERIWYARATPENADEYAHLLEHEIVPEFEANVDGLTGFRLGRRETADEMVELVTTMTFEDWDAVETFAGEDYEAAHVPEIARDVLADWEPTVRHYEYEEFL</sequence>
<dbReference type="RefSeq" id="WP_188878423.1">
    <property type="nucleotide sequence ID" value="NZ_BMPF01000001.1"/>
</dbReference>
<gene>
    <name evidence="1" type="ORF">GCM10009037_05490</name>
</gene>
<dbReference type="OrthoDB" id="252187at2157"/>
<comment type="caution">
    <text evidence="1">The sequence shown here is derived from an EMBL/GenBank/DDBJ whole genome shotgun (WGS) entry which is preliminary data.</text>
</comment>
<dbReference type="AlphaFoldDB" id="A0A830F9Q8"/>
<name>A0A830F9Q8_9EURY</name>
<protein>
    <recommendedName>
        <fullName evidence="3">Antibiotic biosynthesis monooxygenase</fullName>
    </recommendedName>
</protein>
<evidence type="ECO:0000313" key="1">
    <source>
        <dbReference type="EMBL" id="GGL24882.1"/>
    </source>
</evidence>